<dbReference type="SUPFAM" id="SSF55785">
    <property type="entry name" value="PYP-like sensor domain (PAS domain)"/>
    <property type="match status" value="2"/>
</dbReference>
<dbReference type="Gene3D" id="3.40.50.2300">
    <property type="match status" value="1"/>
</dbReference>
<dbReference type="InterPro" id="IPR036890">
    <property type="entry name" value="HATPase_C_sf"/>
</dbReference>
<dbReference type="Pfam" id="PF01590">
    <property type="entry name" value="GAF"/>
    <property type="match status" value="1"/>
</dbReference>
<dbReference type="Pfam" id="PF08447">
    <property type="entry name" value="PAS_3"/>
    <property type="match status" value="1"/>
</dbReference>
<dbReference type="Pfam" id="PF13426">
    <property type="entry name" value="PAS_9"/>
    <property type="match status" value="1"/>
</dbReference>
<dbReference type="PROSITE" id="PS50113">
    <property type="entry name" value="PAC"/>
    <property type="match status" value="2"/>
</dbReference>
<dbReference type="SUPFAM" id="SSF52172">
    <property type="entry name" value="CheY-like"/>
    <property type="match status" value="1"/>
</dbReference>
<dbReference type="InterPro" id="IPR000700">
    <property type="entry name" value="PAS-assoc_C"/>
</dbReference>
<keyword evidence="3 6" id="KW-0597">Phosphoprotein</keyword>
<dbReference type="SMART" id="SM00091">
    <property type="entry name" value="PAS"/>
    <property type="match status" value="2"/>
</dbReference>
<dbReference type="PROSITE" id="PS50110">
    <property type="entry name" value="RESPONSE_REGULATORY"/>
    <property type="match status" value="1"/>
</dbReference>
<dbReference type="PRINTS" id="PR00344">
    <property type="entry name" value="BCTRLSENSOR"/>
</dbReference>
<dbReference type="InterPro" id="IPR001610">
    <property type="entry name" value="PAC"/>
</dbReference>
<feature type="domain" description="Histidine kinase" evidence="7">
    <location>
        <begin position="611"/>
        <end position="836"/>
    </location>
</feature>
<dbReference type="CDD" id="cd00130">
    <property type="entry name" value="PAS"/>
    <property type="match status" value="1"/>
</dbReference>
<dbReference type="SUPFAM" id="SSF47384">
    <property type="entry name" value="Homodimeric domain of signal transducing histidine kinase"/>
    <property type="match status" value="1"/>
</dbReference>
<feature type="domain" description="PAC" evidence="9">
    <location>
        <begin position="358"/>
        <end position="410"/>
    </location>
</feature>
<organism evidence="10 11">
    <name type="scientific">Novosphingobium barchaimii LL02</name>
    <dbReference type="NCBI Taxonomy" id="1114963"/>
    <lineage>
        <taxon>Bacteria</taxon>
        <taxon>Pseudomonadati</taxon>
        <taxon>Pseudomonadota</taxon>
        <taxon>Alphaproteobacteria</taxon>
        <taxon>Sphingomonadales</taxon>
        <taxon>Sphingomonadaceae</taxon>
        <taxon>Novosphingobium</taxon>
    </lineage>
</organism>
<evidence type="ECO:0000256" key="6">
    <source>
        <dbReference type="PROSITE-ProRule" id="PRU00169"/>
    </source>
</evidence>
<keyword evidence="11" id="KW-1185">Reference proteome</keyword>
<name>A0A0J8AQ76_9SPHN</name>
<dbReference type="Pfam" id="PF02518">
    <property type="entry name" value="HATPase_c"/>
    <property type="match status" value="1"/>
</dbReference>
<dbReference type="Gene3D" id="3.30.450.20">
    <property type="entry name" value="PAS domain"/>
    <property type="match status" value="3"/>
</dbReference>
<comment type="caution">
    <text evidence="10">The sequence shown here is derived from an EMBL/GenBank/DDBJ whole genome shotgun (WGS) entry which is preliminary data.</text>
</comment>
<feature type="domain" description="PAC" evidence="9">
    <location>
        <begin position="95"/>
        <end position="148"/>
    </location>
</feature>
<sequence length="976" mass="106207">MRAFDWSATPLGDPGTWPQSLRSIVSACINSPILGAVLWGQDLILLYNDAYIPALAGGHPHALGRPAGDGWGEAWTLLAPSYYRAMETGEGFSAKMVRLELVRNGEREVTWWDFTAAPIRGEDGAIAGLLHQGIEITAQVQAEGESASERDRLAQLFAQAPSFMALLEGPEHRFALANPAYLRLTGRSALVGQTVAQALPDAAAQGYVATLDEVFRSGKAYKADAALYAVEPVAGGPVTNHLVDFVFQPVKDANDVVTGIFVEGVDVTERVNADVALRESQERLEQALSAGEGIGTWDWDVAANFVRTDSRFARLYGVDPQMAQRGAPIELFFRRLHPADMDRVQAAIANALNSGCMFYEEYRLVQDNGAIVWLVAQGRCILSDAGEPLHFPGVSYDITERKTAEQRKSALLDLSDKLRSIGEIAEMEFAGATALALGLGVSRAGYGTVDKVLETITVQRDWNAPGIKTIAGTLNFREHGSYIENLKRGETVAIGDVRLDDRTHSTADVLEAISARSFINMPLVEQGDFVALAYVNNAGPRVWSNEDVFFMRDVAERVRGATERKRQTEELAQLNATLEEQVSVRTQELMAAEEALRQSQKMEAVGQLTGGIAHDFNNLLQGITGSLEIIQRRVEQGRHADISRFITGATTAANRAAALTHRLLAFSRRQPLDPKAVRSNKLLASVEDLLRRTIGEHIELELVLAGGLWPTLCDPNQLESAVLNLVINARDAMPDGGKLTIETGNAHLDQAYAARKSGVKPGQYVCISVTDTGTGMSKDTIAKAFEPFFTTKPIGQGTGLGLSMIYGFAQQSEGYAKIYSELGHGTTFKLYLPRHLGEAEWEEDIPALGDEHVSDSGEVVLVVEDESVVRDLIIEVLTELGYRAIEANDGPKGLQMLQSDKRIDLLITDIGLPGLNGRQVVEAGRLLRPDLKVLFMTGYAENAALASGFLEHGMSMITKPFAMEALATRVREIIEG</sequence>
<evidence type="ECO:0000256" key="5">
    <source>
        <dbReference type="ARBA" id="ARBA00022777"/>
    </source>
</evidence>
<evidence type="ECO:0000259" key="9">
    <source>
        <dbReference type="PROSITE" id="PS50113"/>
    </source>
</evidence>
<dbReference type="InterPro" id="IPR035965">
    <property type="entry name" value="PAS-like_dom_sf"/>
</dbReference>
<accession>A0A0J8AQ76</accession>
<keyword evidence="5 10" id="KW-0418">Kinase</keyword>
<protein>
    <recommendedName>
        <fullName evidence="2">histidine kinase</fullName>
        <ecNumber evidence="2">2.7.13.3</ecNumber>
    </recommendedName>
</protein>
<dbReference type="PANTHER" id="PTHR43065:SF42">
    <property type="entry name" value="TWO-COMPONENT SENSOR PPRA"/>
    <property type="match status" value="1"/>
</dbReference>
<dbReference type="InterPro" id="IPR004358">
    <property type="entry name" value="Sig_transdc_His_kin-like_C"/>
</dbReference>
<dbReference type="SMART" id="SM00388">
    <property type="entry name" value="HisKA"/>
    <property type="match status" value="1"/>
</dbReference>
<evidence type="ECO:0000313" key="11">
    <source>
        <dbReference type="Proteomes" id="UP000052268"/>
    </source>
</evidence>
<evidence type="ECO:0000256" key="3">
    <source>
        <dbReference type="ARBA" id="ARBA00022553"/>
    </source>
</evidence>
<comment type="catalytic activity">
    <reaction evidence="1">
        <text>ATP + protein L-histidine = ADP + protein N-phospho-L-histidine.</text>
        <dbReference type="EC" id="2.7.13.3"/>
    </reaction>
</comment>
<dbReference type="Gene3D" id="1.10.287.130">
    <property type="match status" value="1"/>
</dbReference>
<dbReference type="InterPro" id="IPR005467">
    <property type="entry name" value="His_kinase_dom"/>
</dbReference>
<keyword evidence="4" id="KW-0808">Transferase</keyword>
<dbReference type="InterPro" id="IPR003018">
    <property type="entry name" value="GAF"/>
</dbReference>
<dbReference type="InterPro" id="IPR003594">
    <property type="entry name" value="HATPase_dom"/>
</dbReference>
<dbReference type="SMART" id="SM00065">
    <property type="entry name" value="GAF"/>
    <property type="match status" value="1"/>
</dbReference>
<dbReference type="SMART" id="SM00387">
    <property type="entry name" value="HATPase_c"/>
    <property type="match status" value="1"/>
</dbReference>
<dbReference type="InterPro" id="IPR001789">
    <property type="entry name" value="Sig_transdc_resp-reg_receiver"/>
</dbReference>
<dbReference type="EMBL" id="JACU01000004">
    <property type="protein sequence ID" value="KMS56565.1"/>
    <property type="molecule type" value="Genomic_DNA"/>
</dbReference>
<dbReference type="Proteomes" id="UP000052268">
    <property type="component" value="Unassembled WGS sequence"/>
</dbReference>
<proteinExistence type="predicted"/>
<feature type="modified residue" description="4-aspartylphosphate" evidence="6">
    <location>
        <position position="909"/>
    </location>
</feature>
<gene>
    <name evidence="10" type="ORF">V474_16780</name>
</gene>
<feature type="domain" description="Response regulatory" evidence="8">
    <location>
        <begin position="859"/>
        <end position="974"/>
    </location>
</feature>
<evidence type="ECO:0000256" key="1">
    <source>
        <dbReference type="ARBA" id="ARBA00000085"/>
    </source>
</evidence>
<dbReference type="SMART" id="SM00448">
    <property type="entry name" value="REC"/>
    <property type="match status" value="1"/>
</dbReference>
<dbReference type="InterPro" id="IPR013655">
    <property type="entry name" value="PAS_fold_3"/>
</dbReference>
<dbReference type="Gene3D" id="3.30.565.10">
    <property type="entry name" value="Histidine kinase-like ATPase, C-terminal domain"/>
    <property type="match status" value="1"/>
</dbReference>
<evidence type="ECO:0000313" key="10">
    <source>
        <dbReference type="EMBL" id="KMS56565.1"/>
    </source>
</evidence>
<dbReference type="InterPro" id="IPR003661">
    <property type="entry name" value="HisK_dim/P_dom"/>
</dbReference>
<dbReference type="GO" id="GO:0000155">
    <property type="term" value="F:phosphorelay sensor kinase activity"/>
    <property type="evidence" value="ECO:0007669"/>
    <property type="project" value="InterPro"/>
</dbReference>
<dbReference type="NCBIfam" id="TIGR00229">
    <property type="entry name" value="sensory_box"/>
    <property type="match status" value="1"/>
</dbReference>
<evidence type="ECO:0000256" key="2">
    <source>
        <dbReference type="ARBA" id="ARBA00012438"/>
    </source>
</evidence>
<dbReference type="EC" id="2.7.13.3" evidence="2"/>
<dbReference type="PANTHER" id="PTHR43065">
    <property type="entry name" value="SENSOR HISTIDINE KINASE"/>
    <property type="match status" value="1"/>
</dbReference>
<evidence type="ECO:0000259" key="8">
    <source>
        <dbReference type="PROSITE" id="PS50110"/>
    </source>
</evidence>
<dbReference type="PATRIC" id="fig|1114963.3.peg.2190"/>
<dbReference type="InterPro" id="IPR011006">
    <property type="entry name" value="CheY-like_superfamily"/>
</dbReference>
<dbReference type="InterPro" id="IPR000014">
    <property type="entry name" value="PAS"/>
</dbReference>
<dbReference type="AlphaFoldDB" id="A0A0J8AQ76"/>
<dbReference type="InterPro" id="IPR029016">
    <property type="entry name" value="GAF-like_dom_sf"/>
</dbReference>
<dbReference type="Gene3D" id="3.30.450.40">
    <property type="match status" value="1"/>
</dbReference>
<dbReference type="SUPFAM" id="SSF55781">
    <property type="entry name" value="GAF domain-like"/>
    <property type="match status" value="1"/>
</dbReference>
<dbReference type="SUPFAM" id="SSF55874">
    <property type="entry name" value="ATPase domain of HSP90 chaperone/DNA topoisomerase II/histidine kinase"/>
    <property type="match status" value="1"/>
</dbReference>
<dbReference type="Gene3D" id="2.10.70.100">
    <property type="match status" value="1"/>
</dbReference>
<dbReference type="SMART" id="SM00086">
    <property type="entry name" value="PAC"/>
    <property type="match status" value="2"/>
</dbReference>
<evidence type="ECO:0000259" key="7">
    <source>
        <dbReference type="PROSITE" id="PS50109"/>
    </source>
</evidence>
<reference evidence="10 11" key="1">
    <citation type="journal article" date="2015" name="G3 (Bethesda)">
        <title>Insights into Ongoing Evolution of the Hexachlorocyclohexane Catabolic Pathway from Comparative Genomics of Ten Sphingomonadaceae Strains.</title>
        <authorList>
            <person name="Pearce S.L."/>
            <person name="Oakeshott J.G."/>
            <person name="Pandey G."/>
        </authorList>
    </citation>
    <scope>NUCLEOTIDE SEQUENCE [LARGE SCALE GENOMIC DNA]</scope>
    <source>
        <strain evidence="10 11">LL02</strain>
    </source>
</reference>
<dbReference type="InterPro" id="IPR036097">
    <property type="entry name" value="HisK_dim/P_sf"/>
</dbReference>
<evidence type="ECO:0000256" key="4">
    <source>
        <dbReference type="ARBA" id="ARBA00022679"/>
    </source>
</evidence>
<dbReference type="PROSITE" id="PS50109">
    <property type="entry name" value="HIS_KIN"/>
    <property type="match status" value="1"/>
</dbReference>
<dbReference type="Pfam" id="PF00072">
    <property type="entry name" value="Response_reg"/>
    <property type="match status" value="1"/>
</dbReference>